<reference evidence="3" key="1">
    <citation type="journal article" date="2019" name="Int. J. Syst. Evol. Microbiol.">
        <title>The Global Catalogue of Microorganisms (GCM) 10K type strain sequencing project: providing services to taxonomists for standard genome sequencing and annotation.</title>
        <authorList>
            <consortium name="The Broad Institute Genomics Platform"/>
            <consortium name="The Broad Institute Genome Sequencing Center for Infectious Disease"/>
            <person name="Wu L."/>
            <person name="Ma J."/>
        </authorList>
    </citation>
    <scope>NUCLEOTIDE SEQUENCE [LARGE SCALE GENOMIC DNA]</scope>
    <source>
        <strain evidence="3">JCM 16956</strain>
    </source>
</reference>
<dbReference type="Proteomes" id="UP001501000">
    <property type="component" value="Unassembled WGS sequence"/>
</dbReference>
<feature type="compositionally biased region" description="Basic and acidic residues" evidence="1">
    <location>
        <begin position="103"/>
        <end position="115"/>
    </location>
</feature>
<gene>
    <name evidence="2" type="ORF">GCM10022244_32210</name>
</gene>
<organism evidence="2 3">
    <name type="scientific">Streptomyces gulbargensis</name>
    <dbReference type="NCBI Taxonomy" id="364901"/>
    <lineage>
        <taxon>Bacteria</taxon>
        <taxon>Bacillati</taxon>
        <taxon>Actinomycetota</taxon>
        <taxon>Actinomycetes</taxon>
        <taxon>Kitasatosporales</taxon>
        <taxon>Streptomycetaceae</taxon>
        <taxon>Streptomyces</taxon>
    </lineage>
</organism>
<feature type="region of interest" description="Disordered" evidence="1">
    <location>
        <begin position="1"/>
        <end position="25"/>
    </location>
</feature>
<comment type="caution">
    <text evidence="2">The sequence shown here is derived from an EMBL/GenBank/DDBJ whole genome shotgun (WGS) entry which is preliminary data.</text>
</comment>
<protein>
    <submittedName>
        <fullName evidence="2">Uncharacterized protein</fullName>
    </submittedName>
</protein>
<evidence type="ECO:0000313" key="2">
    <source>
        <dbReference type="EMBL" id="GAA3920621.1"/>
    </source>
</evidence>
<feature type="compositionally biased region" description="Low complexity" evidence="1">
    <location>
        <begin position="134"/>
        <end position="148"/>
    </location>
</feature>
<sequence length="188" mass="19886">MRSGRGADTGTGKERSRGKGKGIHHGLHGGSWGVAGLNDAAHLLEHMCFGRGANPVNRRMRVRAEYTDPFRRRAVAAPAPGRNAEDALHRTGRREPAPLPFPMRDDRRAPEEIRRPRPGTTTEGEGAWRGGIPRGTTATGSATAAGTGAREGRGPGAPRATRTPVRGGAPVVAWDGGGSWGTCWPRPP</sequence>
<name>A0ABP7MES5_9ACTN</name>
<proteinExistence type="predicted"/>
<dbReference type="EMBL" id="BAABAJ010000008">
    <property type="protein sequence ID" value="GAA3920621.1"/>
    <property type="molecule type" value="Genomic_DNA"/>
</dbReference>
<feature type="compositionally biased region" description="Basic and acidic residues" evidence="1">
    <location>
        <begin position="83"/>
        <end position="96"/>
    </location>
</feature>
<accession>A0ABP7MES5</accession>
<feature type="region of interest" description="Disordered" evidence="1">
    <location>
        <begin position="73"/>
        <end position="188"/>
    </location>
</feature>
<evidence type="ECO:0000256" key="1">
    <source>
        <dbReference type="SAM" id="MobiDB-lite"/>
    </source>
</evidence>
<evidence type="ECO:0000313" key="3">
    <source>
        <dbReference type="Proteomes" id="UP001501000"/>
    </source>
</evidence>
<keyword evidence="3" id="KW-1185">Reference proteome</keyword>